<gene>
    <name evidence="2" type="ORF">PSSU_0829</name>
</gene>
<reference evidence="2 3" key="1">
    <citation type="journal article" date="2017" name="BMC Genomics">
        <title>Comparative genomic and phylogenomic analyses of the Bifidobacteriaceae family.</title>
        <authorList>
            <person name="Lugli G.A."/>
            <person name="Milani C."/>
            <person name="Turroni F."/>
            <person name="Duranti S."/>
            <person name="Mancabelli L."/>
            <person name="Mangifesta M."/>
            <person name="Ferrario C."/>
            <person name="Modesto M."/>
            <person name="Mattarelli P."/>
            <person name="Jiri K."/>
            <person name="van Sinderen D."/>
            <person name="Ventura M."/>
        </authorList>
    </citation>
    <scope>NUCLEOTIDE SEQUENCE [LARGE SCALE GENOMIC DNA]</scope>
    <source>
        <strain evidence="2 3">DSM 24744</strain>
    </source>
</reference>
<accession>A0A261EZE6</accession>
<evidence type="ECO:0000313" key="3">
    <source>
        <dbReference type="Proteomes" id="UP000216454"/>
    </source>
</evidence>
<keyword evidence="1" id="KW-1133">Transmembrane helix</keyword>
<evidence type="ECO:0000313" key="2">
    <source>
        <dbReference type="EMBL" id="OZG52046.1"/>
    </source>
</evidence>
<keyword evidence="3" id="KW-1185">Reference proteome</keyword>
<comment type="caution">
    <text evidence="2">The sequence shown here is derived from an EMBL/GenBank/DDBJ whole genome shotgun (WGS) entry which is preliminary data.</text>
</comment>
<dbReference type="AlphaFoldDB" id="A0A261EZE6"/>
<keyword evidence="1" id="KW-0472">Membrane</keyword>
<feature type="transmembrane region" description="Helical" evidence="1">
    <location>
        <begin position="205"/>
        <end position="227"/>
    </location>
</feature>
<dbReference type="RefSeq" id="WP_094691171.1">
    <property type="nucleotide sequence ID" value="NZ_MWWQ01000006.1"/>
</dbReference>
<feature type="transmembrane region" description="Helical" evidence="1">
    <location>
        <begin position="247"/>
        <end position="267"/>
    </location>
</feature>
<protein>
    <submittedName>
        <fullName evidence="2">Uncharacterized protein</fullName>
    </submittedName>
</protein>
<feature type="transmembrane region" description="Helical" evidence="1">
    <location>
        <begin position="99"/>
        <end position="119"/>
    </location>
</feature>
<name>A0A261EZE6_9BIFI</name>
<dbReference type="Proteomes" id="UP000216454">
    <property type="component" value="Unassembled WGS sequence"/>
</dbReference>
<organism evidence="2 3">
    <name type="scientific">Pseudoscardovia suis</name>
    <dbReference type="NCBI Taxonomy" id="987063"/>
    <lineage>
        <taxon>Bacteria</taxon>
        <taxon>Bacillati</taxon>
        <taxon>Actinomycetota</taxon>
        <taxon>Actinomycetes</taxon>
        <taxon>Bifidobacteriales</taxon>
        <taxon>Bifidobacteriaceae</taxon>
        <taxon>Pseudoscardovia</taxon>
    </lineage>
</organism>
<dbReference type="EMBL" id="MWWQ01000006">
    <property type="protein sequence ID" value="OZG52046.1"/>
    <property type="molecule type" value="Genomic_DNA"/>
</dbReference>
<proteinExistence type="predicted"/>
<dbReference type="OrthoDB" id="9893371at2"/>
<sequence>MVLTANVIWLVAAVVLTHWSRRLNDTGFGPYVRCPWCRKWYQACELACPSCCFDDHPPVRTGASLPWNTAVRDGDVADQAVIECRRVGESLKTAKTLRALVYARFVIIVVACALAGWCIELNCEGFDAGGINTVRSGREMFWPLIGWNFYELTASFYLLGDGGTTCQGPSGPLQPLAACVLCRGRYTGIAGRGWRYSDCRRHAGLAAVLSYTGCGVASLALLTIELYCGIFPSHPVTADIGPSGVTVRVLGIAVAIYAVNIMLVGVASRAGSLVERPQSDIPDGGWPELPSNALPDKVKQSNLIIDPDGALVGGVWFPVVLEPVQPDYRP</sequence>
<keyword evidence="1" id="KW-0812">Transmembrane</keyword>
<evidence type="ECO:0000256" key="1">
    <source>
        <dbReference type="SAM" id="Phobius"/>
    </source>
</evidence>